<feature type="compositionally biased region" description="Low complexity" evidence="2">
    <location>
        <begin position="1252"/>
        <end position="1281"/>
    </location>
</feature>
<evidence type="ECO:0000259" key="4">
    <source>
        <dbReference type="PROSITE" id="PS50109"/>
    </source>
</evidence>
<feature type="region of interest" description="Disordered" evidence="2">
    <location>
        <begin position="1528"/>
        <end position="1579"/>
    </location>
</feature>
<feature type="region of interest" description="Disordered" evidence="2">
    <location>
        <begin position="1041"/>
        <end position="1083"/>
    </location>
</feature>
<feature type="compositionally biased region" description="Polar residues" evidence="2">
    <location>
        <begin position="1393"/>
        <end position="1402"/>
    </location>
</feature>
<evidence type="ECO:0000313" key="6">
    <source>
        <dbReference type="Proteomes" id="UP000292919"/>
    </source>
</evidence>
<accession>A0A6H3FBT4</accession>
<feature type="compositionally biased region" description="Basic and acidic residues" evidence="2">
    <location>
        <begin position="874"/>
        <end position="883"/>
    </location>
</feature>
<proteinExistence type="predicted"/>
<dbReference type="PANTHER" id="PTHR45339">
    <property type="entry name" value="HYBRID SIGNAL TRANSDUCTION HISTIDINE KINASE J"/>
    <property type="match status" value="1"/>
</dbReference>
<dbReference type="InterPro" id="IPR011622">
    <property type="entry name" value="7TMR_DISM_rcpt_extracell_dom2"/>
</dbReference>
<evidence type="ECO:0000256" key="3">
    <source>
        <dbReference type="SAM" id="Phobius"/>
    </source>
</evidence>
<reference evidence="5 6" key="1">
    <citation type="submission" date="2018-12" db="EMBL/GenBank/DDBJ databases">
        <title>First genome draft of Desulfovibrio legallis sp. nov.</title>
        <authorList>
            <person name="Ben Dhia O."/>
            <person name="Najjari A."/>
            <person name="Ferjani R."/>
            <person name="Fhoula I."/>
            <person name="Fardeau M.-L."/>
            <person name="Boudabbous A."/>
            <person name="Ouzari H.I."/>
        </authorList>
    </citation>
    <scope>NUCLEOTIDE SEQUENCE [LARGE SCALE GENOMIC DNA]</scope>
    <source>
        <strain evidence="5 6">H1T</strain>
    </source>
</reference>
<keyword evidence="1" id="KW-0597">Phosphoprotein</keyword>
<dbReference type="EMBL" id="SIXC01000004">
    <property type="protein sequence ID" value="TBH80699.1"/>
    <property type="molecule type" value="Genomic_DNA"/>
</dbReference>
<keyword evidence="3" id="KW-1133">Transmembrane helix</keyword>
<dbReference type="Gene3D" id="2.60.40.2380">
    <property type="match status" value="1"/>
</dbReference>
<dbReference type="PROSITE" id="PS50109">
    <property type="entry name" value="HIS_KIN"/>
    <property type="match status" value="1"/>
</dbReference>
<feature type="region of interest" description="Disordered" evidence="2">
    <location>
        <begin position="988"/>
        <end position="1020"/>
    </location>
</feature>
<feature type="domain" description="Histidine kinase" evidence="4">
    <location>
        <begin position="527"/>
        <end position="725"/>
    </location>
</feature>
<feature type="compositionally biased region" description="Low complexity" evidence="2">
    <location>
        <begin position="505"/>
        <end position="521"/>
    </location>
</feature>
<feature type="region of interest" description="Disordered" evidence="2">
    <location>
        <begin position="1204"/>
        <end position="1299"/>
    </location>
</feature>
<keyword evidence="3" id="KW-0472">Membrane</keyword>
<comment type="caution">
    <text evidence="5">The sequence shown here is derived from an EMBL/GenBank/DDBJ whole genome shotgun (WGS) entry which is preliminary data.</text>
</comment>
<evidence type="ECO:0000256" key="1">
    <source>
        <dbReference type="ARBA" id="ARBA00022553"/>
    </source>
</evidence>
<dbReference type="Gene3D" id="3.30.565.10">
    <property type="entry name" value="Histidine kinase-like ATPase, C-terminal domain"/>
    <property type="match status" value="1"/>
</dbReference>
<dbReference type="PANTHER" id="PTHR45339:SF5">
    <property type="entry name" value="HISTIDINE KINASE"/>
    <property type="match status" value="1"/>
</dbReference>
<feature type="region of interest" description="Disordered" evidence="2">
    <location>
        <begin position="1"/>
        <end position="22"/>
    </location>
</feature>
<feature type="transmembrane region" description="Helical" evidence="3">
    <location>
        <begin position="351"/>
        <end position="370"/>
    </location>
</feature>
<keyword evidence="3" id="KW-0812">Transmembrane</keyword>
<dbReference type="InterPro" id="IPR036890">
    <property type="entry name" value="HATPase_C_sf"/>
</dbReference>
<feature type="compositionally biased region" description="Pro residues" evidence="2">
    <location>
        <begin position="1417"/>
        <end position="1427"/>
    </location>
</feature>
<dbReference type="SUPFAM" id="SSF55874">
    <property type="entry name" value="ATPase domain of HSP90 chaperone/DNA topoisomerase II/histidine kinase"/>
    <property type="match status" value="1"/>
</dbReference>
<dbReference type="SMART" id="SM00387">
    <property type="entry name" value="HATPase_c"/>
    <property type="match status" value="1"/>
</dbReference>
<keyword evidence="6" id="KW-1185">Reference proteome</keyword>
<feature type="compositionally biased region" description="Low complexity" evidence="2">
    <location>
        <begin position="1102"/>
        <end position="1119"/>
    </location>
</feature>
<feature type="compositionally biased region" description="Low complexity" evidence="2">
    <location>
        <begin position="1528"/>
        <end position="1549"/>
    </location>
</feature>
<feature type="region of interest" description="Disordered" evidence="2">
    <location>
        <begin position="451"/>
        <end position="521"/>
    </location>
</feature>
<dbReference type="InterPro" id="IPR003594">
    <property type="entry name" value="HATPase_dom"/>
</dbReference>
<dbReference type="RefSeq" id="WP_118229293.1">
    <property type="nucleotide sequence ID" value="NZ_JAQDZC010000001.1"/>
</dbReference>
<feature type="compositionally biased region" description="Low complexity" evidence="2">
    <location>
        <begin position="1380"/>
        <end position="1392"/>
    </location>
</feature>
<sequence>MTAFFPGPGRSPGQTPSRRGSGVIHTTVIPYPRPAAASPCAPAALDTARKTKLRQVGVLLLCLLCLCVLPCRVTAGPIPPTPAAPHMGLLPYLEAFLDPTGSMDVDEVAAPANNAAFRPLTLQALPRTTGVLWLRFTLAPLPQGLRPPTLLLDLGPAVPADPVLYAPYTDPLTQAAAWRETRPSQRNVLLLPEAADQPRTCFLRLDGLPGPWFAPTLRTPQDAASNWDSLAGTAAVLALGVVLLLCLLRGLSEKGQWRAWTALYVGMALLQAVLGMPAYGEGRITPAEAAAVLSPGLALMLLPHVGRHLLRTRGRSRALDVQFLLLSLPGAALALLPLLPGYGWLIRYLALWPAGALLFVPTALAGALMGLGGARRFLLGCLVPPLFVAASILGLDQGYAAGLLAAAPLWGTALSALLIAGTGQPRDMAAAQTKAAAPAADPLLALATDPVQPGQTASAASGNPDVITLDQPLDDPNLRLLPSLEPASGDALSDLSGLPDGSDWSPSAAPMPAAPTPTRSADVATAAHREALRPPLEKILREGTALLGCALPPAVRQHAENLRSAADELARVLDNPGALAQAPAGPPARTAFNLQHLVREAHDAVSVAAENAGIGLAWYLPPLLGHMYEGPGQALRQVLDGLLESAVRATAHGAVHLTVRRVPESADPGHLLFTVTDTGAGLPPRSRSGQALLRAWELAGVCNGYLTVDSGPQGASIAFTLRLTPLEAEEEEEAPAPTPTVAVVGADAEEQESLTSLCREQGCLCLAAPDLEEALRRNAATPAVLLTALRPQYGPAQADLLGRFEAEARRAGLPVFKALAVTPNQRHWDALAETGYTHALLAPLDAAAFTATLREVLDEAGLQPRPDALPQDTPHQDAPREDAAPPAHGTAAPLPDLFGPQPEPEVTQTDATPPVVIPTHSGSEGPDPVLNPPQQGAALTPAAIPAVPDAEASPRAEASPTLAPANPQAAETVDAARAARYATDPEHLAPPAEEAPAPEAAQATADSPLPDLFGPDPFGAAPKAAPAALVATVPALGQEQVAARTARTSQENAASPAQTTDNADDRPEAPVPPEAAASPLEAAPLSAPAVVLANQPDMDNMAAATDGPAPDAATAAMTDPAHKPDTPADAAVIAESPTATDAASPPTFAPEEAGPEARLPEEAAPQDEFLVAAGLGGPQWEEPTVSAAAAGALLAQRPGEAVLTPVGTADAAPSGPTPVPASTDIPAGQATDVAPQTKPAPSLPAQPEEPLPKAATPAPSSEATAPFKAAADPSDSAPSAPQAGFVPPNAAQAMPGPAGWANYDLADEWVGEPMPVGTPVNPARSPAAAPKAVDAPPRATAAANPQPASSAQDHRRYVSPSIATAGEWVGEPMPMTSKPAASAAEADARPAATSRQTGTSPQPAAPRQTVRVTSTPWPVPKSTPAVPPTAGQPTPLTLTGLPEQPPQTVPPRDMPRTAAGRLILKLLGGLSDHAAPPADPLAVPPPTAAPAAAAHSTAANAANGQQTSIVNFIAGAAPSAKMQPSAAVSGAAAQSAAPSSRPAARTQAPPQAPERDAPPAQQSLATSTPQATPFSAPPKEDATLIRLVERLDAAMEDAQEGYRNRRCPVVGEAAARIAAESDAFGFRVLARMARCVERAARASDMNALHDLLPELAVAVERNRIALNPHGLGG</sequence>
<protein>
    <submittedName>
        <fullName evidence="5">Response regulator</fullName>
    </submittedName>
</protein>
<feature type="compositionally biased region" description="Polar residues" evidence="2">
    <location>
        <begin position="1560"/>
        <end position="1573"/>
    </location>
</feature>
<organism evidence="5 6">
    <name type="scientific">Desulfovibrio legallii</name>
    <dbReference type="NCBI Taxonomy" id="571438"/>
    <lineage>
        <taxon>Bacteria</taxon>
        <taxon>Pseudomonadati</taxon>
        <taxon>Thermodesulfobacteriota</taxon>
        <taxon>Desulfovibrionia</taxon>
        <taxon>Desulfovibrionales</taxon>
        <taxon>Desulfovibrionaceae</taxon>
        <taxon>Desulfovibrio</taxon>
    </lineage>
</organism>
<feature type="transmembrane region" description="Helical" evidence="3">
    <location>
        <begin position="323"/>
        <end position="345"/>
    </location>
</feature>
<feature type="compositionally biased region" description="Low complexity" evidence="2">
    <location>
        <begin position="1074"/>
        <end position="1083"/>
    </location>
</feature>
<feature type="transmembrane region" description="Helical" evidence="3">
    <location>
        <begin position="284"/>
        <end position="302"/>
    </location>
</feature>
<feature type="transmembrane region" description="Helical" evidence="3">
    <location>
        <begin position="260"/>
        <end position="278"/>
    </location>
</feature>
<feature type="transmembrane region" description="Helical" evidence="3">
    <location>
        <begin position="377"/>
        <end position="395"/>
    </location>
</feature>
<feature type="transmembrane region" description="Helical" evidence="3">
    <location>
        <begin position="230"/>
        <end position="248"/>
    </location>
</feature>
<name>A0A6H3FBT4_9BACT</name>
<feature type="region of interest" description="Disordered" evidence="2">
    <location>
        <begin position="1314"/>
        <end position="1455"/>
    </location>
</feature>
<feature type="region of interest" description="Disordered" evidence="2">
    <location>
        <begin position="1097"/>
        <end position="1159"/>
    </location>
</feature>
<dbReference type="Proteomes" id="UP000292919">
    <property type="component" value="Unassembled WGS sequence"/>
</dbReference>
<evidence type="ECO:0000313" key="5">
    <source>
        <dbReference type="EMBL" id="TBH80699.1"/>
    </source>
</evidence>
<feature type="region of interest" description="Disordered" evidence="2">
    <location>
        <begin position="861"/>
        <end position="975"/>
    </location>
</feature>
<dbReference type="InterPro" id="IPR005467">
    <property type="entry name" value="His_kinase_dom"/>
</dbReference>
<evidence type="ECO:0000256" key="2">
    <source>
        <dbReference type="SAM" id="MobiDB-lite"/>
    </source>
</evidence>
<feature type="transmembrane region" description="Helical" evidence="3">
    <location>
        <begin position="56"/>
        <end position="75"/>
    </location>
</feature>
<dbReference type="Pfam" id="PF07696">
    <property type="entry name" value="7TMR-DISMED2"/>
    <property type="match status" value="1"/>
</dbReference>
<gene>
    <name evidence="5" type="ORF">EB812_03710</name>
</gene>
<feature type="compositionally biased region" description="Low complexity" evidence="2">
    <location>
        <begin position="989"/>
        <end position="1005"/>
    </location>
</feature>
<feature type="compositionally biased region" description="Polar residues" evidence="2">
    <location>
        <begin position="1046"/>
        <end position="1061"/>
    </location>
</feature>
<feature type="compositionally biased region" description="Low complexity" evidence="2">
    <location>
        <begin position="1322"/>
        <end position="1351"/>
    </location>
</feature>